<proteinExistence type="predicted"/>
<protein>
    <submittedName>
        <fullName evidence="2">PHAGOCYTE NADPH OXIDASE SUBUNIT P67PHOX/PHAGOCYTE, P47PHOX, SH3-PEPTIDE COMPLEX, HELIX-TURN-HELIX</fullName>
    </submittedName>
</protein>
<accession>A0A8S5MI10</accession>
<evidence type="ECO:0000313" key="2">
    <source>
        <dbReference type="EMBL" id="DAD81840.1"/>
    </source>
</evidence>
<organism evidence="2">
    <name type="scientific">Siphoviridae sp. ctvyM23</name>
    <dbReference type="NCBI Taxonomy" id="2826514"/>
    <lineage>
        <taxon>Viruses</taxon>
        <taxon>Duplodnaviria</taxon>
        <taxon>Heunggongvirae</taxon>
        <taxon>Uroviricota</taxon>
        <taxon>Caudoviricetes</taxon>
    </lineage>
</organism>
<evidence type="ECO:0000256" key="1">
    <source>
        <dbReference type="SAM" id="MobiDB-lite"/>
    </source>
</evidence>
<feature type="region of interest" description="Disordered" evidence="1">
    <location>
        <begin position="1"/>
        <end position="23"/>
    </location>
</feature>
<dbReference type="EMBL" id="BK014908">
    <property type="protein sequence ID" value="DAD81840.1"/>
    <property type="molecule type" value="Genomic_DNA"/>
</dbReference>
<sequence>MGVSGFSSKAVASPLPPPPRPSPELISNRYYFKAVKVTITSYKLIA</sequence>
<reference evidence="2" key="1">
    <citation type="journal article" date="2021" name="Proc. Natl. Acad. Sci. U.S.A.">
        <title>A Catalog of Tens of Thousands of Viruses from Human Metagenomes Reveals Hidden Associations with Chronic Diseases.</title>
        <authorList>
            <person name="Tisza M.J."/>
            <person name="Buck C.B."/>
        </authorList>
    </citation>
    <scope>NUCLEOTIDE SEQUENCE</scope>
    <source>
        <strain evidence="2">CtvyM23</strain>
    </source>
</reference>
<name>A0A8S5MI10_9CAUD</name>